<dbReference type="PANTHER" id="PTHR24403">
    <property type="entry name" value="ZINC FINGER PROTEIN"/>
    <property type="match status" value="1"/>
</dbReference>
<dbReference type="PROSITE" id="PS50157">
    <property type="entry name" value="ZINC_FINGER_C2H2_2"/>
    <property type="match status" value="3"/>
</dbReference>
<organism evidence="7 8">
    <name type="scientific">Nicrophorus vespilloides</name>
    <name type="common">Boreal carrion beetle</name>
    <dbReference type="NCBI Taxonomy" id="110193"/>
    <lineage>
        <taxon>Eukaryota</taxon>
        <taxon>Metazoa</taxon>
        <taxon>Ecdysozoa</taxon>
        <taxon>Arthropoda</taxon>
        <taxon>Hexapoda</taxon>
        <taxon>Insecta</taxon>
        <taxon>Pterygota</taxon>
        <taxon>Neoptera</taxon>
        <taxon>Endopterygota</taxon>
        <taxon>Coleoptera</taxon>
        <taxon>Polyphaga</taxon>
        <taxon>Staphyliniformia</taxon>
        <taxon>Silphidae</taxon>
        <taxon>Nicrophorinae</taxon>
        <taxon>Nicrophorus</taxon>
    </lineage>
</organism>
<evidence type="ECO:0000259" key="6">
    <source>
        <dbReference type="PROSITE" id="PS50157"/>
    </source>
</evidence>
<evidence type="ECO:0000256" key="4">
    <source>
        <dbReference type="ARBA" id="ARBA00022833"/>
    </source>
</evidence>
<dbReference type="PANTHER" id="PTHR24403:SF67">
    <property type="entry name" value="FI01116P-RELATED"/>
    <property type="match status" value="1"/>
</dbReference>
<dbReference type="SUPFAM" id="SSF57667">
    <property type="entry name" value="beta-beta-alpha zinc fingers"/>
    <property type="match status" value="3"/>
</dbReference>
<dbReference type="SMART" id="SM00355">
    <property type="entry name" value="ZnF_C2H2"/>
    <property type="match status" value="11"/>
</dbReference>
<evidence type="ECO:0000256" key="2">
    <source>
        <dbReference type="ARBA" id="ARBA00022737"/>
    </source>
</evidence>
<keyword evidence="3 5" id="KW-0863">Zinc-finger</keyword>
<keyword evidence="2" id="KW-0677">Repeat</keyword>
<proteinExistence type="predicted"/>
<feature type="domain" description="C2H2-type" evidence="6">
    <location>
        <begin position="368"/>
        <end position="396"/>
    </location>
</feature>
<feature type="domain" description="C2H2-type" evidence="6">
    <location>
        <begin position="404"/>
        <end position="432"/>
    </location>
</feature>
<evidence type="ECO:0000313" key="7">
    <source>
        <dbReference type="Proteomes" id="UP000695000"/>
    </source>
</evidence>
<gene>
    <name evidence="8" type="primary">LOC108565108</name>
</gene>
<dbReference type="InterPro" id="IPR050688">
    <property type="entry name" value="Zinc_finger/UBP_domain"/>
</dbReference>
<evidence type="ECO:0000256" key="5">
    <source>
        <dbReference type="PROSITE-ProRule" id="PRU00042"/>
    </source>
</evidence>
<protein>
    <submittedName>
        <fullName evidence="8">Zinc finger protein 337-like</fullName>
    </submittedName>
</protein>
<dbReference type="PROSITE" id="PS00028">
    <property type="entry name" value="ZINC_FINGER_C2H2_1"/>
    <property type="match status" value="6"/>
</dbReference>
<dbReference type="Gene3D" id="3.30.160.60">
    <property type="entry name" value="Classic Zinc Finger"/>
    <property type="match status" value="5"/>
</dbReference>
<evidence type="ECO:0000313" key="8">
    <source>
        <dbReference type="RefSeq" id="XP_017779889.1"/>
    </source>
</evidence>
<keyword evidence="1" id="KW-0479">Metal-binding</keyword>
<dbReference type="InterPro" id="IPR013087">
    <property type="entry name" value="Znf_C2H2_type"/>
</dbReference>
<dbReference type="RefSeq" id="XP_017779889.1">
    <property type="nucleotide sequence ID" value="XM_017924400.1"/>
</dbReference>
<dbReference type="GeneID" id="108565108"/>
<dbReference type="Proteomes" id="UP000695000">
    <property type="component" value="Unplaced"/>
</dbReference>
<dbReference type="InterPro" id="IPR036236">
    <property type="entry name" value="Znf_C2H2_sf"/>
</dbReference>
<evidence type="ECO:0000256" key="1">
    <source>
        <dbReference type="ARBA" id="ARBA00022723"/>
    </source>
</evidence>
<dbReference type="Pfam" id="PF00096">
    <property type="entry name" value="zf-C2H2"/>
    <property type="match status" value="2"/>
</dbReference>
<reference evidence="8" key="1">
    <citation type="submission" date="2025-08" db="UniProtKB">
        <authorList>
            <consortium name="RefSeq"/>
        </authorList>
    </citation>
    <scope>IDENTIFICATION</scope>
    <source>
        <tissue evidence="8">Whole Larva</tissue>
    </source>
</reference>
<evidence type="ECO:0000256" key="3">
    <source>
        <dbReference type="ARBA" id="ARBA00022771"/>
    </source>
</evidence>
<name>A0ABM1MZ89_NICVS</name>
<accession>A0ABM1MZ89</accession>
<feature type="domain" description="C2H2-type" evidence="6">
    <location>
        <begin position="433"/>
        <end position="460"/>
    </location>
</feature>
<keyword evidence="7" id="KW-1185">Reference proteome</keyword>
<sequence>MDVTIPEDISYLNFLNEKNTSYLLQNNGLEIQEVDSLTDEPMLTEFEDGNSAWTINGVPVYLNTLAEAEDQETDENVLTKTVENPEETTEYPLDISKGFLTSSGLFLSSDVLLQLNLQNDQIKTDVVTQTNVAKSEEEVNSDALKSSVDDLIEVVSMHRCKHCSAYFESYDDIVEHVKSVCLEKVQKIIPPKVQRMSSILKTADNKNAVVKDIYLCGMCEGVGYESIDNLKKHMLTKHNLTYKGELEAKTNAEEKPKSTNGLFQSIVNKQQLEGKRVKCLIKGCDSRFSKLELMMRHHSCHVDENKKKFKCPECDQIFFAWRMCRAHLWKCHKVDIGLYTCAVCNVFKSQSPHSLLVHMASHDTEKPFLCSTCGHGFKQLAQLRNHKVAVHKESIENANWIAKVSCTTCGRIFSTSKNLKKHVQAVHNKYKPFICNICGHSCARKAMLELHLRQHTGEKPYKCQICDYKTGDHNSLRRHVGRHYGVLKYSCPHCSYQCMQSTAYKMHIKRKHPGKGGVFACLVCSYETVNEQMYNDHVRGHELANVPISKLQTTSGASDAPIETTVAELKVVPSVEDEETQPGLFSSDNLEELAVDTGGITIPAGSEMQVMVLVQFPLDALDLN</sequence>
<keyword evidence="4" id="KW-0862">Zinc</keyword>